<gene>
    <name evidence="3" type="ORF">SAMN05660836_02240</name>
</gene>
<evidence type="ECO:0000313" key="4">
    <source>
        <dbReference type="Proteomes" id="UP000199611"/>
    </source>
</evidence>
<comment type="function">
    <text evidence="2">Antitoxin component of a type II toxin-antitoxin (TA) system.</text>
</comment>
<proteinExistence type="inferred from homology"/>
<dbReference type="NCBIfam" id="TIGR01552">
    <property type="entry name" value="phd_fam"/>
    <property type="match status" value="1"/>
</dbReference>
<accession>A0A1I4VDY0</accession>
<dbReference type="Gene3D" id="3.40.1620.10">
    <property type="entry name" value="YefM-like domain"/>
    <property type="match status" value="1"/>
</dbReference>
<organism evidence="3 4">
    <name type="scientific">Thermodesulforhabdus norvegica</name>
    <dbReference type="NCBI Taxonomy" id="39841"/>
    <lineage>
        <taxon>Bacteria</taxon>
        <taxon>Pseudomonadati</taxon>
        <taxon>Thermodesulfobacteriota</taxon>
        <taxon>Syntrophobacteria</taxon>
        <taxon>Syntrophobacterales</taxon>
        <taxon>Thermodesulforhabdaceae</taxon>
        <taxon>Thermodesulforhabdus</taxon>
    </lineage>
</organism>
<evidence type="ECO:0000256" key="1">
    <source>
        <dbReference type="ARBA" id="ARBA00009981"/>
    </source>
</evidence>
<dbReference type="RefSeq" id="WP_093395855.1">
    <property type="nucleotide sequence ID" value="NZ_FOUU01000009.1"/>
</dbReference>
<dbReference type="AlphaFoldDB" id="A0A1I4VDY0"/>
<evidence type="ECO:0000313" key="3">
    <source>
        <dbReference type="EMBL" id="SFM99375.1"/>
    </source>
</evidence>
<comment type="similarity">
    <text evidence="1 2">Belongs to the phD/YefM antitoxin family.</text>
</comment>
<reference evidence="3 4" key="1">
    <citation type="submission" date="2016-10" db="EMBL/GenBank/DDBJ databases">
        <authorList>
            <person name="de Groot N.N."/>
        </authorList>
    </citation>
    <scope>NUCLEOTIDE SEQUENCE [LARGE SCALE GENOMIC DNA]</scope>
    <source>
        <strain evidence="3 4">DSM 9990</strain>
    </source>
</reference>
<protein>
    <recommendedName>
        <fullName evidence="2">Antitoxin</fullName>
    </recommendedName>
</protein>
<keyword evidence="4" id="KW-1185">Reference proteome</keyword>
<dbReference type="InterPro" id="IPR006442">
    <property type="entry name" value="Antitoxin_Phd/YefM"/>
</dbReference>
<dbReference type="EMBL" id="FOUU01000009">
    <property type="protein sequence ID" value="SFM99375.1"/>
    <property type="molecule type" value="Genomic_DNA"/>
</dbReference>
<name>A0A1I4VDY0_9BACT</name>
<dbReference type="STRING" id="39841.SAMN05660836_02240"/>
<sequence length="103" mass="11800">MERVVSATEARIRFGELMRRAVENRETFIVERGGKPYVVVLSVEAYERLRKGQPQATWQETLEQILQLGARIKARRGGSPLPPPEEVIRQMREERSAQLTGLP</sequence>
<dbReference type="SUPFAM" id="SSF143120">
    <property type="entry name" value="YefM-like"/>
    <property type="match status" value="1"/>
</dbReference>
<dbReference type="InterPro" id="IPR036165">
    <property type="entry name" value="YefM-like_sf"/>
</dbReference>
<dbReference type="Pfam" id="PF02604">
    <property type="entry name" value="PhdYeFM_antitox"/>
    <property type="match status" value="1"/>
</dbReference>
<evidence type="ECO:0000256" key="2">
    <source>
        <dbReference type="RuleBase" id="RU362080"/>
    </source>
</evidence>
<dbReference type="Proteomes" id="UP000199611">
    <property type="component" value="Unassembled WGS sequence"/>
</dbReference>